<evidence type="ECO:0000259" key="12">
    <source>
        <dbReference type="Pfam" id="PF03313"/>
    </source>
</evidence>
<evidence type="ECO:0000256" key="9">
    <source>
        <dbReference type="ARBA" id="ARBA00023014"/>
    </source>
</evidence>
<comment type="cofactor">
    <cofactor evidence="1">
        <name>[4Fe-4S] cluster</name>
        <dbReference type="ChEBI" id="CHEBI:49883"/>
    </cofactor>
</comment>
<comment type="similarity">
    <text evidence="3">Belongs to the iron-sulfur dependent L-serine dehydratase family.</text>
</comment>
<feature type="domain" description="Serine dehydratase-like alpha subunit" evidence="12">
    <location>
        <begin position="266"/>
        <end position="519"/>
    </location>
</feature>
<comment type="catalytic activity">
    <reaction evidence="11">
        <text>L-serine = pyruvate + NH4(+)</text>
        <dbReference type="Rhea" id="RHEA:19169"/>
        <dbReference type="ChEBI" id="CHEBI:15361"/>
        <dbReference type="ChEBI" id="CHEBI:28938"/>
        <dbReference type="ChEBI" id="CHEBI:33384"/>
        <dbReference type="EC" id="4.3.1.17"/>
    </reaction>
</comment>
<accession>A0ABN5FHU5</accession>
<keyword evidence="8" id="KW-0408">Iron</keyword>
<gene>
    <name evidence="13" type="ORF">CSC3H3_10565</name>
</gene>
<evidence type="ECO:0000313" key="13">
    <source>
        <dbReference type="EMBL" id="AUG53106.1"/>
    </source>
</evidence>
<evidence type="ECO:0000256" key="7">
    <source>
        <dbReference type="ARBA" id="ARBA00022723"/>
    </source>
</evidence>
<evidence type="ECO:0000256" key="5">
    <source>
        <dbReference type="ARBA" id="ARBA00022432"/>
    </source>
</evidence>
<proteinExistence type="inferred from homology"/>
<dbReference type="Pfam" id="PF03313">
    <property type="entry name" value="SDH_alpha"/>
    <property type="match status" value="1"/>
</dbReference>
<evidence type="ECO:0000256" key="1">
    <source>
        <dbReference type="ARBA" id="ARBA00001966"/>
    </source>
</evidence>
<dbReference type="SUPFAM" id="SSF143548">
    <property type="entry name" value="Serine metabolism enzymes domain"/>
    <property type="match status" value="1"/>
</dbReference>
<evidence type="ECO:0000256" key="6">
    <source>
        <dbReference type="ARBA" id="ARBA00022485"/>
    </source>
</evidence>
<sequence length="544" mass="56637">MQEISLLNSVVGPVMRGPSSSHCAAPYMMGRLARSLSTSQGEVIETADIRFDPRGSFAPVYQAQSSDENFAAGLAGASLTDPDFREILGRASAGEGFTFSVTITELQRNNHPNRVDMVISVRAKDGSLRQDVYQGASIGGGMFYIDRMNGEDVYLTGKTAVLYVYADDVKSVQKRIADLAATDNRLLGQDVMTVPAEGGIALERLEISLQRVPAPDVVRDIVALAGIKRVLVADAAQYPVCAGDDLFSTTQGVLDKVSSHNGSLAHTALALEAQRLGLSTEETRLLFIERAELMLRVVEEGFSAREQDSVMRFLTLKARKVRDANLPAGLGGAVLQDAIAGALSAMERDSNRGLVVAAPTAGSAGVVPGTLYGLVRHGIDIEGAADALQVMALIGAVFAARGTFAAECGGCSVETGASAAMAAGGVVQAFGGSAEQCFDAASMCLMNTLGLVCDPVGGDVEIPCHARNVAGVSHAYSSAMAVMAGFDAVLGFDELVDQTVKIGSMMHADLRCTARGGCAATKAAHKLVEQVTAGIPAATQTGIS</sequence>
<comment type="pathway">
    <text evidence="2">Carbohydrate biosynthesis; gluconeogenesis.</text>
</comment>
<keyword evidence="9" id="KW-0411">Iron-sulfur</keyword>
<evidence type="ECO:0000256" key="3">
    <source>
        <dbReference type="ARBA" id="ARBA00008636"/>
    </source>
</evidence>
<dbReference type="Proteomes" id="UP000233458">
    <property type="component" value="Chromosome"/>
</dbReference>
<keyword evidence="5" id="KW-0312">Gluconeogenesis</keyword>
<evidence type="ECO:0000256" key="8">
    <source>
        <dbReference type="ARBA" id="ARBA00023004"/>
    </source>
</evidence>
<dbReference type="RefSeq" id="WP_101284783.1">
    <property type="nucleotide sequence ID" value="NZ_CP024199.1"/>
</dbReference>
<name>A0ABN5FHU5_9PROT</name>
<dbReference type="PANTHER" id="PTHR30182:SF1">
    <property type="entry name" value="L-SERINE DEHYDRATASE 1"/>
    <property type="match status" value="1"/>
</dbReference>
<evidence type="ECO:0000313" key="14">
    <source>
        <dbReference type="Proteomes" id="UP000233458"/>
    </source>
</evidence>
<evidence type="ECO:0000256" key="2">
    <source>
        <dbReference type="ARBA" id="ARBA00004742"/>
    </source>
</evidence>
<organism evidence="13 14">
    <name type="scientific">Thalassospira marina</name>
    <dbReference type="NCBI Taxonomy" id="2048283"/>
    <lineage>
        <taxon>Bacteria</taxon>
        <taxon>Pseudomonadati</taxon>
        <taxon>Pseudomonadota</taxon>
        <taxon>Alphaproteobacteria</taxon>
        <taxon>Rhodospirillales</taxon>
        <taxon>Thalassospiraceae</taxon>
        <taxon>Thalassospira</taxon>
    </lineage>
</organism>
<dbReference type="EMBL" id="CP024199">
    <property type="protein sequence ID" value="AUG53106.1"/>
    <property type="molecule type" value="Genomic_DNA"/>
</dbReference>
<dbReference type="PANTHER" id="PTHR30182">
    <property type="entry name" value="L-SERINE DEHYDRATASE"/>
    <property type="match status" value="1"/>
</dbReference>
<evidence type="ECO:0000256" key="11">
    <source>
        <dbReference type="ARBA" id="ARBA00049406"/>
    </source>
</evidence>
<reference evidence="13 14" key="1">
    <citation type="submission" date="2017-10" db="EMBL/GenBank/DDBJ databases">
        <title>Biodiversity and function of Thalassospira species in the particle-attached aromatic-hydrocarbon-degrading consortia from the surface seawater of the China South Sea.</title>
        <authorList>
            <person name="Dong C."/>
            <person name="Liu R."/>
            <person name="Shao Z."/>
        </authorList>
    </citation>
    <scope>NUCLEOTIDE SEQUENCE [LARGE SCALE GENOMIC DNA]</scope>
    <source>
        <strain evidence="13 14">CSC3H3</strain>
    </source>
</reference>
<dbReference type="InterPro" id="IPR005130">
    <property type="entry name" value="Ser_deHydtase-like_asu"/>
</dbReference>
<dbReference type="Gene3D" id="3.30.1330.90">
    <property type="entry name" value="D-3-phosphoglycerate dehydrogenase, domain 3"/>
    <property type="match status" value="1"/>
</dbReference>
<keyword evidence="14" id="KW-1185">Reference proteome</keyword>
<evidence type="ECO:0000256" key="10">
    <source>
        <dbReference type="ARBA" id="ARBA00023239"/>
    </source>
</evidence>
<keyword evidence="7" id="KW-0479">Metal-binding</keyword>
<protein>
    <recommendedName>
        <fullName evidence="4">L-serine ammonia-lyase</fullName>
        <ecNumber evidence="4">4.3.1.17</ecNumber>
    </recommendedName>
</protein>
<dbReference type="InterPro" id="IPR029009">
    <property type="entry name" value="ASB_dom_sf"/>
</dbReference>
<keyword evidence="6" id="KW-0004">4Fe-4S</keyword>
<dbReference type="InterPro" id="IPR051318">
    <property type="entry name" value="Fe-S_L-Ser"/>
</dbReference>
<keyword evidence="10" id="KW-0456">Lyase</keyword>
<dbReference type="EC" id="4.3.1.17" evidence="4"/>
<evidence type="ECO:0000256" key="4">
    <source>
        <dbReference type="ARBA" id="ARBA00012093"/>
    </source>
</evidence>